<name>A0A1F7GIV0_9BACT</name>
<feature type="transmembrane region" description="Helical" evidence="1">
    <location>
        <begin position="126"/>
        <end position="149"/>
    </location>
</feature>
<keyword evidence="1" id="KW-0472">Membrane</keyword>
<sequence>MLCPDCGKKMEEQVIEDQAILHCTNCGGTFFEENGINRISYNDAKLLANDKNFEQITILSEKHCPRDHSLLTPYESKETIPPDVTLLECLRCRGIFVSANDLIFFKKAIGAKIDYFKLWGIPLPSVRAVAVLSVLFFVAVGSFTAFSLWQQQNVSSIQAEDLVRNLYITSSNHYLLISFRTAVPMKSKVIFTDRTTGQTIEKEIKTEPTDYHIVTTGDLDLADELYYQLVLTDSKGNVTKTEVKKLPL</sequence>
<reference evidence="2 3" key="1">
    <citation type="journal article" date="2016" name="Nat. Commun.">
        <title>Thousands of microbial genomes shed light on interconnected biogeochemical processes in an aquifer system.</title>
        <authorList>
            <person name="Anantharaman K."/>
            <person name="Brown C.T."/>
            <person name="Hug L.A."/>
            <person name="Sharon I."/>
            <person name="Castelle C.J."/>
            <person name="Probst A.J."/>
            <person name="Thomas B.C."/>
            <person name="Singh A."/>
            <person name="Wilkins M.J."/>
            <person name="Karaoz U."/>
            <person name="Brodie E.L."/>
            <person name="Williams K.H."/>
            <person name="Hubbard S.S."/>
            <person name="Banfield J.F."/>
        </authorList>
    </citation>
    <scope>NUCLEOTIDE SEQUENCE [LARGE SCALE GENOMIC DNA]</scope>
</reference>
<proteinExistence type="predicted"/>
<accession>A0A1F7GIV0</accession>
<evidence type="ECO:0000256" key="1">
    <source>
        <dbReference type="SAM" id="Phobius"/>
    </source>
</evidence>
<comment type="caution">
    <text evidence="2">The sequence shown here is derived from an EMBL/GenBank/DDBJ whole genome shotgun (WGS) entry which is preliminary data.</text>
</comment>
<gene>
    <name evidence="2" type="ORF">A2866_01985</name>
</gene>
<dbReference type="AlphaFoldDB" id="A0A1F7GIV0"/>
<keyword evidence="1" id="KW-0812">Transmembrane</keyword>
<organism evidence="2 3">
    <name type="scientific">Candidatus Roizmanbacteria bacterium RIFCSPHIGHO2_01_FULL_39_8</name>
    <dbReference type="NCBI Taxonomy" id="1802033"/>
    <lineage>
        <taxon>Bacteria</taxon>
        <taxon>Candidatus Roizmaniibacteriota</taxon>
    </lineage>
</organism>
<keyword evidence="1" id="KW-1133">Transmembrane helix</keyword>
<dbReference type="EMBL" id="MFZI01000064">
    <property type="protein sequence ID" value="OGK18785.1"/>
    <property type="molecule type" value="Genomic_DNA"/>
</dbReference>
<protein>
    <submittedName>
        <fullName evidence="2">Uncharacterized protein</fullName>
    </submittedName>
</protein>
<dbReference type="Proteomes" id="UP000177026">
    <property type="component" value="Unassembled WGS sequence"/>
</dbReference>
<evidence type="ECO:0000313" key="3">
    <source>
        <dbReference type="Proteomes" id="UP000177026"/>
    </source>
</evidence>
<evidence type="ECO:0000313" key="2">
    <source>
        <dbReference type="EMBL" id="OGK18785.1"/>
    </source>
</evidence>